<sequence>MSDVQDGFIIPFMGMKKMELKQAFGKALRQMRKSRHLSQEDFAGHSSQTYLSQLEGGGKGPTLEMVQALAAAMGVHPLTILTILTQCYLFMDETVTLDSMMDRIRTEIIGPSPR</sequence>
<dbReference type="InterPro" id="IPR010982">
    <property type="entry name" value="Lambda_DNA-bd_dom_sf"/>
</dbReference>
<dbReference type="RefSeq" id="WP_271350660.1">
    <property type="nucleotide sequence ID" value="NZ_JAQJVI010000009.1"/>
</dbReference>
<reference evidence="2 3" key="1">
    <citation type="submission" date="2023-01" db="EMBL/GenBank/DDBJ databases">
        <title>Effects of deletion of Siderophore biosynthase gene in Pseudomonas fragi on quorum sensing and spoliage ability.</title>
        <authorList>
            <person name="Cui F."/>
            <person name="Wang D."/>
            <person name="Liu J."/>
            <person name="Wang Q."/>
            <person name="Li T."/>
            <person name="Li J."/>
        </authorList>
    </citation>
    <scope>NUCLEOTIDE SEQUENCE [LARGE SCALE GENOMIC DNA]</scope>
    <source>
        <strain evidence="2 3">MS-10</strain>
    </source>
</reference>
<dbReference type="Proteomes" id="UP001212337">
    <property type="component" value="Unassembled WGS sequence"/>
</dbReference>
<feature type="domain" description="HTH cro/C1-type" evidence="1">
    <location>
        <begin position="28"/>
        <end position="81"/>
    </location>
</feature>
<dbReference type="CDD" id="cd00093">
    <property type="entry name" value="HTH_XRE"/>
    <property type="match status" value="1"/>
</dbReference>
<proteinExistence type="predicted"/>
<dbReference type="EMBL" id="JAQJVI010000009">
    <property type="protein sequence ID" value="MDA7022140.1"/>
    <property type="molecule type" value="Genomic_DNA"/>
</dbReference>
<protein>
    <submittedName>
        <fullName evidence="2">Helix-turn-helix transcriptional regulator</fullName>
    </submittedName>
</protein>
<dbReference type="InterPro" id="IPR001387">
    <property type="entry name" value="Cro/C1-type_HTH"/>
</dbReference>
<organism evidence="2 3">
    <name type="scientific">Pseudomonas fragi</name>
    <dbReference type="NCBI Taxonomy" id="296"/>
    <lineage>
        <taxon>Bacteria</taxon>
        <taxon>Pseudomonadati</taxon>
        <taxon>Pseudomonadota</taxon>
        <taxon>Gammaproteobacteria</taxon>
        <taxon>Pseudomonadales</taxon>
        <taxon>Pseudomonadaceae</taxon>
        <taxon>Pseudomonas</taxon>
    </lineage>
</organism>
<dbReference type="Pfam" id="PF01381">
    <property type="entry name" value="HTH_3"/>
    <property type="match status" value="1"/>
</dbReference>
<accession>A0ABT4WQ16</accession>
<gene>
    <name evidence="2" type="ORF">PI499_09620</name>
</gene>
<dbReference type="PROSITE" id="PS50943">
    <property type="entry name" value="HTH_CROC1"/>
    <property type="match status" value="1"/>
</dbReference>
<keyword evidence="3" id="KW-1185">Reference proteome</keyword>
<evidence type="ECO:0000259" key="1">
    <source>
        <dbReference type="PROSITE" id="PS50943"/>
    </source>
</evidence>
<dbReference type="SMART" id="SM00530">
    <property type="entry name" value="HTH_XRE"/>
    <property type="match status" value="1"/>
</dbReference>
<evidence type="ECO:0000313" key="3">
    <source>
        <dbReference type="Proteomes" id="UP001212337"/>
    </source>
</evidence>
<name>A0ABT4WQ16_PSEFR</name>
<dbReference type="SUPFAM" id="SSF47413">
    <property type="entry name" value="lambda repressor-like DNA-binding domains"/>
    <property type="match status" value="1"/>
</dbReference>
<dbReference type="Gene3D" id="1.10.260.40">
    <property type="entry name" value="lambda repressor-like DNA-binding domains"/>
    <property type="match status" value="1"/>
</dbReference>
<comment type="caution">
    <text evidence="2">The sequence shown here is derived from an EMBL/GenBank/DDBJ whole genome shotgun (WGS) entry which is preliminary data.</text>
</comment>
<evidence type="ECO:0000313" key="2">
    <source>
        <dbReference type="EMBL" id="MDA7022140.1"/>
    </source>
</evidence>